<proteinExistence type="predicted"/>
<name>A0ACC3NRJ3_9PEZI</name>
<comment type="caution">
    <text evidence="1">The sequence shown here is derived from an EMBL/GenBank/DDBJ whole genome shotgun (WGS) entry which is preliminary data.</text>
</comment>
<accession>A0ACC3NRJ3</accession>
<dbReference type="Proteomes" id="UP001281147">
    <property type="component" value="Unassembled WGS sequence"/>
</dbReference>
<evidence type="ECO:0000313" key="1">
    <source>
        <dbReference type="EMBL" id="KAK3721690.1"/>
    </source>
</evidence>
<gene>
    <name evidence="1" type="ORF">LTR37_002855</name>
</gene>
<keyword evidence="2" id="KW-1185">Reference proteome</keyword>
<evidence type="ECO:0000313" key="2">
    <source>
        <dbReference type="Proteomes" id="UP001281147"/>
    </source>
</evidence>
<organism evidence="1 2">
    <name type="scientific">Vermiconidia calcicola</name>
    <dbReference type="NCBI Taxonomy" id="1690605"/>
    <lineage>
        <taxon>Eukaryota</taxon>
        <taxon>Fungi</taxon>
        <taxon>Dikarya</taxon>
        <taxon>Ascomycota</taxon>
        <taxon>Pezizomycotina</taxon>
        <taxon>Dothideomycetes</taxon>
        <taxon>Dothideomycetidae</taxon>
        <taxon>Mycosphaerellales</taxon>
        <taxon>Extremaceae</taxon>
        <taxon>Vermiconidia</taxon>
    </lineage>
</organism>
<protein>
    <submittedName>
        <fullName evidence="1">Uncharacterized protein</fullName>
    </submittedName>
</protein>
<sequence>MASKQLDELRSLLSDPEIIERDSPRYSEQATPWSLWADQRPPLVVQPTSLGSMFKVVKFLYDSDLDFAIRNTGTGSVSAKNVILSTHGFKDFSFDKESKTVTLGSGYDWGAVDKLMEEHAPGYQVVGARCSWVGVSGSSLVGGLSWLSHEYGMISDPQNLLEMQIVLRDGRVLWASEEPDLMWALRGGGGNFGVVTALKLRARPYPTIVFAGIVLFPYSSLEEMSKVVSKMAARTADPRLAMHVVNRGAAFGEAPQGAKPGVAVMMWDAHGEAHARSDDGFGWVFKVSDCHELQAGEMSVREVNALAESFRHWQGRNQFWLCAPLLAEIDDETLVRAWKWWEDAINLFEGFQVGSTVLLEFMQEGAMTSSGGRDKTAWPHYQRRHVMQLGLGCRPEGAPDNIREVAMKQFQKAGPQIAGADKDTKEFHAGFLHEFNDLRDIYGENFDKLKKLKKRYDPNNKFNKGVNLADEKVTAEMTA</sequence>
<dbReference type="EMBL" id="JAUTXU010000016">
    <property type="protein sequence ID" value="KAK3721690.1"/>
    <property type="molecule type" value="Genomic_DNA"/>
</dbReference>
<reference evidence="1" key="1">
    <citation type="submission" date="2023-07" db="EMBL/GenBank/DDBJ databases">
        <title>Black Yeasts Isolated from many extreme environments.</title>
        <authorList>
            <person name="Coleine C."/>
            <person name="Stajich J.E."/>
            <person name="Selbmann L."/>
        </authorList>
    </citation>
    <scope>NUCLEOTIDE SEQUENCE</scope>
    <source>
        <strain evidence="1">CCFEE 5714</strain>
    </source>
</reference>